<protein>
    <recommendedName>
        <fullName evidence="2">Structural maintenance of chromosomes protein 5</fullName>
    </recommendedName>
</protein>
<dbReference type="SUPFAM" id="SSF52540">
    <property type="entry name" value="P-loop containing nucleoside triphosphate hydrolases"/>
    <property type="match status" value="2"/>
</dbReference>
<evidence type="ECO:0000313" key="7">
    <source>
        <dbReference type="Proteomes" id="UP000193944"/>
    </source>
</evidence>
<dbReference type="OrthoDB" id="10254973at2759"/>
<feature type="coiled-coil region" evidence="4">
    <location>
        <begin position="780"/>
        <end position="894"/>
    </location>
</feature>
<dbReference type="Proteomes" id="UP000193944">
    <property type="component" value="Unassembled WGS sequence"/>
</dbReference>
<name>A0A1Y1X7D2_9FUNG</name>
<accession>A0A1Y1X7D2</accession>
<evidence type="ECO:0000256" key="3">
    <source>
        <dbReference type="ARBA" id="ARBA00023054"/>
    </source>
</evidence>
<dbReference type="GO" id="GO:0005634">
    <property type="term" value="C:nucleus"/>
    <property type="evidence" value="ECO:0007669"/>
    <property type="project" value="TreeGrafter"/>
</dbReference>
<keyword evidence="7" id="KW-1185">Reference proteome</keyword>
<dbReference type="GO" id="GO:0003697">
    <property type="term" value="F:single-stranded DNA binding"/>
    <property type="evidence" value="ECO:0007669"/>
    <property type="project" value="TreeGrafter"/>
</dbReference>
<feature type="domain" description="Rad50/SbcC-type AAA" evidence="5">
    <location>
        <begin position="7"/>
        <end position="226"/>
    </location>
</feature>
<evidence type="ECO:0000256" key="4">
    <source>
        <dbReference type="SAM" id="Coils"/>
    </source>
</evidence>
<dbReference type="GO" id="GO:0016887">
    <property type="term" value="F:ATP hydrolysis activity"/>
    <property type="evidence" value="ECO:0007669"/>
    <property type="project" value="InterPro"/>
</dbReference>
<keyword evidence="6" id="KW-0378">Hydrolase</keyword>
<dbReference type="GO" id="GO:0030915">
    <property type="term" value="C:Smc5-Smc6 complex"/>
    <property type="evidence" value="ECO:0007669"/>
    <property type="project" value="TreeGrafter"/>
</dbReference>
<evidence type="ECO:0000259" key="5">
    <source>
        <dbReference type="Pfam" id="PF13476"/>
    </source>
</evidence>
<reference evidence="6 7" key="2">
    <citation type="submission" date="2016-08" db="EMBL/GenBank/DDBJ databases">
        <title>Pervasive Adenine N6-methylation of Active Genes in Fungi.</title>
        <authorList>
            <consortium name="DOE Joint Genome Institute"/>
            <person name="Mondo S.J."/>
            <person name="Dannebaum R.O."/>
            <person name="Kuo R.C."/>
            <person name="Labutti K."/>
            <person name="Haridas S."/>
            <person name="Kuo A."/>
            <person name="Salamov A."/>
            <person name="Ahrendt S.R."/>
            <person name="Lipzen A."/>
            <person name="Sullivan W."/>
            <person name="Andreopoulos W.B."/>
            <person name="Clum A."/>
            <person name="Lindquist E."/>
            <person name="Daum C."/>
            <person name="Ramamoorthy G.K."/>
            <person name="Gryganskyi A."/>
            <person name="Culley D."/>
            <person name="Magnuson J.K."/>
            <person name="James T.Y."/>
            <person name="O'Malley M.A."/>
            <person name="Stajich J.E."/>
            <person name="Spatafora J.W."/>
            <person name="Visel A."/>
            <person name="Grigoriev I.V."/>
        </authorList>
    </citation>
    <scope>NUCLEOTIDE SEQUENCE [LARGE SCALE GENOMIC DNA]</scope>
    <source>
        <strain evidence="6 7">S4</strain>
    </source>
</reference>
<evidence type="ECO:0000256" key="2">
    <source>
        <dbReference type="ARBA" id="ARBA00018687"/>
    </source>
</evidence>
<dbReference type="EMBL" id="MCFG01000114">
    <property type="protein sequence ID" value="ORX81645.1"/>
    <property type="molecule type" value="Genomic_DNA"/>
</dbReference>
<dbReference type="Gene3D" id="3.40.50.300">
    <property type="entry name" value="P-loop containing nucleotide triphosphate hydrolases"/>
    <property type="match status" value="2"/>
</dbReference>
<feature type="coiled-coil region" evidence="4">
    <location>
        <begin position="171"/>
        <end position="349"/>
    </location>
</feature>
<dbReference type="STRING" id="1754192.A0A1Y1X7D2"/>
<dbReference type="InterPro" id="IPR038729">
    <property type="entry name" value="Rad50/SbcC_AAA"/>
</dbReference>
<comment type="similarity">
    <text evidence="1">Belongs to the SMC family. SMC5 subfamily.</text>
</comment>
<gene>
    <name evidence="6" type="ORF">BCR32DRAFT_293158</name>
</gene>
<dbReference type="Pfam" id="PF13476">
    <property type="entry name" value="AAA_23"/>
    <property type="match status" value="1"/>
</dbReference>
<sequence length="1084" mass="127223">MEGKITKVKLRNFVTYDYCEFTPGPNLNMIIGPNGSGKSSIVCGIALGLGGSTQTLGRAKEISDFIKHGSEKAVIEISLFHQKNGKPSNITIQRTLKRNTKSTSWKIDGKAYSQKDVLSLIESLNIQIDNLCQFLPQDKVCEFAQMSSTELLNATLKAIGNKDLFAKFEELLKNQEQKNLLQANLDDQEKLLAKIKSHNEALEREVTRYKERETILQNIRILEKQIPWGIYDKARALYLEHKEKRLKYKEDLTRTEKELAPLRQKREEQEKKIKESSELEKNLENEYNKYTTEYNELSKELENLEDENNSILNNFLDFRENERELEKKIKRYKRKMYELENSINIKKEELIEKGIIDQDGQELVNKRGLNDRSTEVGRIQYELEEKGRKLVDIDSEVRSIQDQEQEIRQQNLYYNEEIEKIRKQLSDLDDIKNQRLNLLQRFSKPAYIANQWLEKNRTMFKKHVFSPIVLEINPKSKESAAAIEAFSGNSLTVFLTQCKADYDLFTDELIDKRKLKISVVMFENLNLEDFETPIPKDELLSYGFDCYLIDLIQGPQPIKCALCQLNNLHAVPYAGREIDAKPFDDDPRFKNYIINNIRYSKRAAYGMLSIRTQQLREAKILFSNTDTRQKLRLENMILDNEKLKKDLENNMKQLVQKEGKLRIDYTTIREEREALKEEKKKLLERKREYDNMIKQLDIVKIEYNSYTQNSSSYTNEKENFQKKMNENLLKRDEVLTKYTDSQRKAFEIFNQKTKVIIDNLQDSAILSTINNEIYSYQKIIDDMKEKYQKVDAEFKAIKGQAQEAYEKAKDSLKDLSETEKRLVHEGFQNKSLEELQQALASEKLRASMISEDTSDIVKEYDKRKKQIEQLNKDTKISKEEIVEIKENMKEIEKTFLPQIHKVINGLDKKFSEAFEKIGCVGEIKLNENEEYKKWGLDIFVKFRDTEDLQLLTGTRQSGGERSVSTILYLMTLQGFSKAPFRVVDEINQGMDSNNERLIHAQLVDAASQEGTSQYFLITPKLLPDLKYNKKMKVLCIYNGEWQMLENEQKIEKIDFRKYINRRKQLLENNSSQRSQNKRKRRADN</sequence>
<dbReference type="InterPro" id="IPR027417">
    <property type="entry name" value="P-loop_NTPase"/>
</dbReference>
<evidence type="ECO:0000256" key="1">
    <source>
        <dbReference type="ARBA" id="ARBA00010171"/>
    </source>
</evidence>
<feature type="coiled-coil region" evidence="4">
    <location>
        <begin position="630"/>
        <end position="695"/>
    </location>
</feature>
<dbReference type="PANTHER" id="PTHR45916">
    <property type="entry name" value="STRUCTURAL MAINTENANCE OF CHROMOSOMES PROTEIN 5"/>
    <property type="match status" value="1"/>
</dbReference>
<reference evidence="6 7" key="1">
    <citation type="submission" date="2016-08" db="EMBL/GenBank/DDBJ databases">
        <title>A Parts List for Fungal Cellulosomes Revealed by Comparative Genomics.</title>
        <authorList>
            <consortium name="DOE Joint Genome Institute"/>
            <person name="Haitjema C.H."/>
            <person name="Gilmore S.P."/>
            <person name="Henske J.K."/>
            <person name="Solomon K.V."/>
            <person name="De Groot R."/>
            <person name="Kuo A."/>
            <person name="Mondo S.J."/>
            <person name="Salamov A.A."/>
            <person name="Labutti K."/>
            <person name="Zhao Z."/>
            <person name="Chiniquy J."/>
            <person name="Barry K."/>
            <person name="Brewer H.M."/>
            <person name="Purvine S.O."/>
            <person name="Wright A.T."/>
            <person name="Boxma B."/>
            <person name="Van Alen T."/>
            <person name="Hackstein J.H."/>
            <person name="Baker S.E."/>
            <person name="Grigoriev I.V."/>
            <person name="O'Malley M.A."/>
        </authorList>
    </citation>
    <scope>NUCLEOTIDE SEQUENCE [LARGE SCALE GENOMIC DNA]</scope>
    <source>
        <strain evidence="6 7">S4</strain>
    </source>
</reference>
<comment type="caution">
    <text evidence="6">The sequence shown here is derived from an EMBL/GenBank/DDBJ whole genome shotgun (WGS) entry which is preliminary data.</text>
</comment>
<dbReference type="GO" id="GO:0000724">
    <property type="term" value="P:double-strand break repair via homologous recombination"/>
    <property type="evidence" value="ECO:0007669"/>
    <property type="project" value="TreeGrafter"/>
</dbReference>
<dbReference type="PANTHER" id="PTHR45916:SF1">
    <property type="entry name" value="STRUCTURAL MAINTENANCE OF CHROMOSOMES PROTEIN 5"/>
    <property type="match status" value="1"/>
</dbReference>
<dbReference type="AlphaFoldDB" id="A0A1Y1X7D2"/>
<evidence type="ECO:0000313" key="6">
    <source>
        <dbReference type="EMBL" id="ORX81645.1"/>
    </source>
</evidence>
<organism evidence="6 7">
    <name type="scientific">Anaeromyces robustus</name>
    <dbReference type="NCBI Taxonomy" id="1754192"/>
    <lineage>
        <taxon>Eukaryota</taxon>
        <taxon>Fungi</taxon>
        <taxon>Fungi incertae sedis</taxon>
        <taxon>Chytridiomycota</taxon>
        <taxon>Chytridiomycota incertae sedis</taxon>
        <taxon>Neocallimastigomycetes</taxon>
        <taxon>Neocallimastigales</taxon>
        <taxon>Neocallimastigaceae</taxon>
        <taxon>Anaeromyces</taxon>
    </lineage>
</organism>
<proteinExistence type="inferred from homology"/>
<keyword evidence="3 4" id="KW-0175">Coiled coil</keyword>